<name>I2GS18_9BACT</name>
<feature type="chain" id="PRO_5003658715" description="Outer membrane protein beta-barrel domain-containing protein" evidence="2">
    <location>
        <begin position="31"/>
        <end position="220"/>
    </location>
</feature>
<reference evidence="3 4" key="1">
    <citation type="journal article" date="2012" name="J. Bacteriol.">
        <title>Genome Sequence of the Filamentous Bacterium Fibrisoma limi BUZ 3T.</title>
        <authorList>
            <person name="Filippini M."/>
            <person name="Qi W."/>
            <person name="Jaenicke S."/>
            <person name="Goesmann A."/>
            <person name="Smits T.H."/>
            <person name="Bagheri H.C."/>
        </authorList>
    </citation>
    <scope>NUCLEOTIDE SEQUENCE [LARGE SCALE GENOMIC DNA]</scope>
    <source>
        <strain evidence="4">BUZ 3T</strain>
    </source>
</reference>
<protein>
    <recommendedName>
        <fullName evidence="5">Outer membrane protein beta-barrel domain-containing protein</fullName>
    </recommendedName>
</protein>
<dbReference type="Proteomes" id="UP000009309">
    <property type="component" value="Unassembled WGS sequence"/>
</dbReference>
<proteinExistence type="predicted"/>
<evidence type="ECO:0000256" key="1">
    <source>
        <dbReference type="SAM" id="MobiDB-lite"/>
    </source>
</evidence>
<keyword evidence="2" id="KW-0732">Signal</keyword>
<dbReference type="AlphaFoldDB" id="I2GS18"/>
<sequence>MIFNFVQTTMNHIGKLMLLTALLSSSVAFGQLTEDPEDRRDQGKDPLRTQTPEGRPLPFGQRLRFGGGINGFRFGNPFSLGVSPVVAYQATERLLVGVGGTYNYTRYKGYTTSGTTVPLETYNQFGGRGFAMFEMIPAILPNLYAHGEVETTTIQVTENQTGRKASYGLTAPLLGLTYSQPISRRFGINLTALYNLNYNQNQSLSQAIYGSPFVLRLSFF</sequence>
<dbReference type="EMBL" id="CAIT01000009">
    <property type="protein sequence ID" value="CCH56696.1"/>
    <property type="molecule type" value="Genomic_DNA"/>
</dbReference>
<feature type="region of interest" description="Disordered" evidence="1">
    <location>
        <begin position="33"/>
        <end position="60"/>
    </location>
</feature>
<dbReference type="eggNOG" id="ENOG502ZBNE">
    <property type="taxonomic scope" value="Bacteria"/>
</dbReference>
<feature type="compositionally biased region" description="Basic and acidic residues" evidence="1">
    <location>
        <begin position="37"/>
        <end position="47"/>
    </location>
</feature>
<dbReference type="STRING" id="1185876.BN8_06079"/>
<organism evidence="3 4">
    <name type="scientific">Fibrisoma limi BUZ 3</name>
    <dbReference type="NCBI Taxonomy" id="1185876"/>
    <lineage>
        <taxon>Bacteria</taxon>
        <taxon>Pseudomonadati</taxon>
        <taxon>Bacteroidota</taxon>
        <taxon>Cytophagia</taxon>
        <taxon>Cytophagales</taxon>
        <taxon>Spirosomataceae</taxon>
        <taxon>Fibrisoma</taxon>
    </lineage>
</organism>
<feature type="signal peptide" evidence="2">
    <location>
        <begin position="1"/>
        <end position="30"/>
    </location>
</feature>
<evidence type="ECO:0000313" key="3">
    <source>
        <dbReference type="EMBL" id="CCH56696.1"/>
    </source>
</evidence>
<keyword evidence="4" id="KW-1185">Reference proteome</keyword>
<comment type="caution">
    <text evidence="3">The sequence shown here is derived from an EMBL/GenBank/DDBJ whole genome shotgun (WGS) entry which is preliminary data.</text>
</comment>
<evidence type="ECO:0000256" key="2">
    <source>
        <dbReference type="SAM" id="SignalP"/>
    </source>
</evidence>
<evidence type="ECO:0000313" key="4">
    <source>
        <dbReference type="Proteomes" id="UP000009309"/>
    </source>
</evidence>
<evidence type="ECO:0008006" key="5">
    <source>
        <dbReference type="Google" id="ProtNLM"/>
    </source>
</evidence>
<accession>I2GS18</accession>
<gene>
    <name evidence="3" type="ORF">BN8_06079</name>
</gene>